<organism evidence="3 4">
    <name type="scientific">Rubellimicrobium thermophilum DSM 16684</name>
    <dbReference type="NCBI Taxonomy" id="1123069"/>
    <lineage>
        <taxon>Bacteria</taxon>
        <taxon>Pseudomonadati</taxon>
        <taxon>Pseudomonadota</taxon>
        <taxon>Alphaproteobacteria</taxon>
        <taxon>Rhodobacterales</taxon>
        <taxon>Roseobacteraceae</taxon>
        <taxon>Rubellimicrobium</taxon>
    </lineage>
</organism>
<evidence type="ECO:0000313" key="3">
    <source>
        <dbReference type="EMBL" id="EPX83315.1"/>
    </source>
</evidence>
<dbReference type="PANTHER" id="PTHR43328:SF1">
    <property type="entry name" value="N-ACETYLTRANSFERASE DOMAIN-CONTAINING PROTEIN"/>
    <property type="match status" value="1"/>
</dbReference>
<dbReference type="Gene3D" id="3.40.630.30">
    <property type="match status" value="1"/>
</dbReference>
<dbReference type="HOGENOM" id="CLU_1037802_0_0_5"/>
<dbReference type="CDD" id="cd04301">
    <property type="entry name" value="NAT_SF"/>
    <property type="match status" value="1"/>
</dbReference>
<dbReference type="Proteomes" id="UP000015346">
    <property type="component" value="Unassembled WGS sequence"/>
</dbReference>
<evidence type="ECO:0000256" key="1">
    <source>
        <dbReference type="SAM" id="MobiDB-lite"/>
    </source>
</evidence>
<protein>
    <submittedName>
        <fullName evidence="3">Acetyltransferase, including N-acetylase of ribosomal protein</fullName>
    </submittedName>
</protein>
<dbReference type="STRING" id="1123069.ruthe_02941"/>
<keyword evidence="4" id="KW-1185">Reference proteome</keyword>
<sequence>MGAIRGRRGDDRGRLGCAPAPFGGPLEAEELVLARSQGVVLAYDAAQAGWVPADCRDDLAPPPPPPAAGGGGPPALTFRDWTAADAPLYRALLDDPAVWRFLPEDHRPLTDEDALALIALAGAPHHAVRAVLADGEPVGQVRLLWGPDEGEAELSYWLGRRHWGRGIGSALVKQAVAWAFAGHPALRVLTARVHEGHAASLRILCGAGFAMIGREGPWLRLCLRRPDRGCPDAAPASPMGEMSGGGESGGGASGGGVLRESPEDRSVL</sequence>
<dbReference type="InterPro" id="IPR000182">
    <property type="entry name" value="GNAT_dom"/>
</dbReference>
<evidence type="ECO:0000259" key="2">
    <source>
        <dbReference type="PROSITE" id="PS51186"/>
    </source>
</evidence>
<dbReference type="AlphaFoldDB" id="S9RZ71"/>
<keyword evidence="3" id="KW-0687">Ribonucleoprotein</keyword>
<feature type="compositionally biased region" description="Gly residues" evidence="1">
    <location>
        <begin position="242"/>
        <end position="257"/>
    </location>
</feature>
<evidence type="ECO:0000313" key="4">
    <source>
        <dbReference type="Proteomes" id="UP000015346"/>
    </source>
</evidence>
<comment type="caution">
    <text evidence="3">The sequence shown here is derived from an EMBL/GenBank/DDBJ whole genome shotgun (WGS) entry which is preliminary data.</text>
</comment>
<dbReference type="GO" id="GO:0005840">
    <property type="term" value="C:ribosome"/>
    <property type="evidence" value="ECO:0007669"/>
    <property type="project" value="UniProtKB-KW"/>
</dbReference>
<gene>
    <name evidence="3" type="ORF">ruthe_02941</name>
</gene>
<feature type="domain" description="N-acetyltransferase" evidence="2">
    <location>
        <begin position="76"/>
        <end position="228"/>
    </location>
</feature>
<dbReference type="PANTHER" id="PTHR43328">
    <property type="entry name" value="ACETYLTRANSFERASE-RELATED"/>
    <property type="match status" value="1"/>
</dbReference>
<dbReference type="GO" id="GO:0016747">
    <property type="term" value="F:acyltransferase activity, transferring groups other than amino-acyl groups"/>
    <property type="evidence" value="ECO:0007669"/>
    <property type="project" value="InterPro"/>
</dbReference>
<dbReference type="InterPro" id="IPR016181">
    <property type="entry name" value="Acyl_CoA_acyltransferase"/>
</dbReference>
<dbReference type="OrthoDB" id="9804153at2"/>
<dbReference type="PROSITE" id="PS51186">
    <property type="entry name" value="GNAT"/>
    <property type="match status" value="1"/>
</dbReference>
<proteinExistence type="predicted"/>
<keyword evidence="3" id="KW-0689">Ribosomal protein</keyword>
<accession>S9RZ71</accession>
<feature type="region of interest" description="Disordered" evidence="1">
    <location>
        <begin position="232"/>
        <end position="268"/>
    </location>
</feature>
<keyword evidence="3" id="KW-0808">Transferase</keyword>
<dbReference type="RefSeq" id="WP_021099004.1">
    <property type="nucleotide sequence ID" value="NZ_KE557324.1"/>
</dbReference>
<feature type="region of interest" description="Disordered" evidence="1">
    <location>
        <begin position="54"/>
        <end position="76"/>
    </location>
</feature>
<name>S9RZ71_9RHOB</name>
<dbReference type="Pfam" id="PF13302">
    <property type="entry name" value="Acetyltransf_3"/>
    <property type="match status" value="1"/>
</dbReference>
<dbReference type="EMBL" id="AOLV01000033">
    <property type="protein sequence ID" value="EPX83315.1"/>
    <property type="molecule type" value="Genomic_DNA"/>
</dbReference>
<dbReference type="SUPFAM" id="SSF55729">
    <property type="entry name" value="Acyl-CoA N-acyltransferases (Nat)"/>
    <property type="match status" value="1"/>
</dbReference>
<reference evidence="3 4" key="1">
    <citation type="journal article" date="2013" name="Stand. Genomic Sci.">
        <title>Genome sequence of the reddish-pigmented Rubellimicrobium thermophilum type strain (DSM 16684(T)), a member of the Roseobacter clade.</title>
        <authorList>
            <person name="Fiebig A."/>
            <person name="Riedel T."/>
            <person name="Gronow S."/>
            <person name="Petersen J."/>
            <person name="Klenk H.P."/>
            <person name="Goker M."/>
        </authorList>
    </citation>
    <scope>NUCLEOTIDE SEQUENCE [LARGE SCALE GENOMIC DNA]</scope>
    <source>
        <strain evidence="3 4">DSM 16684</strain>
    </source>
</reference>